<accession>A0ACB8CR63</accession>
<sequence>MRLWHIHRHCRPEAPCCAEGTYWCRRSYYALKTMVARDSDMSQSQFAGSCSTCGDTALRAHREWRHCRARREVPVGSAVERYIGVLNSSFRCLERYGVLHYGPRKAGTTVSRTRATYTTTTTTTTMRRWRAPTWLRRHDVADCSTGTQAGTVLAWLGSTGKIIEIDSEVEATEVLPDLRLDKPPLWVGEELTPRHDPVESAKTRPPSQVISRQRRTVISGPSLKLRQRRIRPPQRLTLAQTMGKREPRLAEGEMKARQRGTAAQGRDVQEPGPSPETQILKVGTPKKRARKRKKRPPAKVVVHTRVFTATSRQKRKFAFSGPDLAPSKSTDPAAESKRRQFEHLLPDSPKGQGRWKPSRPVEPLVELRDTLFTDEGPAEEQTFEEAAGCREVEDDYTEECNHDEFRHLKRRFFYTHPEKYCQCVKAAAAAEVIRHPGDWGLGAESVQIFGAMAARGMLSERLLSQGPYMHHRLQVEDKKPAQSIQARYTVEVTNRFAPLSDDDELTLELDDADVGEVVRETAHRHLKNGRKPPPSAGEEASNRERKVFADQAAVRRKAGGIDYSKTKEQRKRDGKAALQRIAKRLSSSDVKPKDIALTIIAGDPSPAVSRLLEEQHPWLRSAQEAKHMGKWCWLAACIHNHVAQDITLTGIRRADTCQA</sequence>
<organism evidence="1 2">
    <name type="scientific">Dermacentor silvarum</name>
    <name type="common">Tick</name>
    <dbReference type="NCBI Taxonomy" id="543639"/>
    <lineage>
        <taxon>Eukaryota</taxon>
        <taxon>Metazoa</taxon>
        <taxon>Ecdysozoa</taxon>
        <taxon>Arthropoda</taxon>
        <taxon>Chelicerata</taxon>
        <taxon>Arachnida</taxon>
        <taxon>Acari</taxon>
        <taxon>Parasitiformes</taxon>
        <taxon>Ixodida</taxon>
        <taxon>Ixodoidea</taxon>
        <taxon>Ixodidae</taxon>
        <taxon>Rhipicephalinae</taxon>
        <taxon>Dermacentor</taxon>
    </lineage>
</organism>
<proteinExistence type="predicted"/>
<dbReference type="Proteomes" id="UP000821865">
    <property type="component" value="Chromosome 5"/>
</dbReference>
<comment type="caution">
    <text evidence="1">The sequence shown here is derived from an EMBL/GenBank/DDBJ whole genome shotgun (WGS) entry which is preliminary data.</text>
</comment>
<protein>
    <submittedName>
        <fullName evidence="1">Uncharacterized protein</fullName>
    </submittedName>
</protein>
<dbReference type="EMBL" id="CM023474">
    <property type="protein sequence ID" value="KAH7949512.1"/>
    <property type="molecule type" value="Genomic_DNA"/>
</dbReference>
<reference evidence="1" key="1">
    <citation type="submission" date="2020-05" db="EMBL/GenBank/DDBJ databases">
        <title>Large-scale comparative analyses of tick genomes elucidate their genetic diversity and vector capacities.</title>
        <authorList>
            <person name="Jia N."/>
            <person name="Wang J."/>
            <person name="Shi W."/>
            <person name="Du L."/>
            <person name="Sun Y."/>
            <person name="Zhan W."/>
            <person name="Jiang J."/>
            <person name="Wang Q."/>
            <person name="Zhang B."/>
            <person name="Ji P."/>
            <person name="Sakyi L.B."/>
            <person name="Cui X."/>
            <person name="Yuan T."/>
            <person name="Jiang B."/>
            <person name="Yang W."/>
            <person name="Lam T.T.-Y."/>
            <person name="Chang Q."/>
            <person name="Ding S."/>
            <person name="Wang X."/>
            <person name="Zhu J."/>
            <person name="Ruan X."/>
            <person name="Zhao L."/>
            <person name="Wei J."/>
            <person name="Que T."/>
            <person name="Du C."/>
            <person name="Cheng J."/>
            <person name="Dai P."/>
            <person name="Han X."/>
            <person name="Huang E."/>
            <person name="Gao Y."/>
            <person name="Liu J."/>
            <person name="Shao H."/>
            <person name="Ye R."/>
            <person name="Li L."/>
            <person name="Wei W."/>
            <person name="Wang X."/>
            <person name="Wang C."/>
            <person name="Yang T."/>
            <person name="Huo Q."/>
            <person name="Li W."/>
            <person name="Guo W."/>
            <person name="Chen H."/>
            <person name="Zhou L."/>
            <person name="Ni X."/>
            <person name="Tian J."/>
            <person name="Zhou Y."/>
            <person name="Sheng Y."/>
            <person name="Liu T."/>
            <person name="Pan Y."/>
            <person name="Xia L."/>
            <person name="Li J."/>
            <person name="Zhao F."/>
            <person name="Cao W."/>
        </authorList>
    </citation>
    <scope>NUCLEOTIDE SEQUENCE</scope>
    <source>
        <strain evidence="1">Dsil-2018</strain>
    </source>
</reference>
<gene>
    <name evidence="1" type="ORF">HPB49_011731</name>
</gene>
<evidence type="ECO:0000313" key="1">
    <source>
        <dbReference type="EMBL" id="KAH7949512.1"/>
    </source>
</evidence>
<evidence type="ECO:0000313" key="2">
    <source>
        <dbReference type="Proteomes" id="UP000821865"/>
    </source>
</evidence>
<name>A0ACB8CR63_DERSI</name>
<keyword evidence="2" id="KW-1185">Reference proteome</keyword>